<evidence type="ECO:0000256" key="5">
    <source>
        <dbReference type="ARBA" id="ARBA00023242"/>
    </source>
</evidence>
<dbReference type="InterPro" id="IPR036879">
    <property type="entry name" value="TF_MADSbox_sf"/>
</dbReference>
<keyword evidence="2" id="KW-0805">Transcription regulation</keyword>
<dbReference type="Gene3D" id="3.40.1810.10">
    <property type="entry name" value="Transcription factor, MADS-box"/>
    <property type="match status" value="1"/>
</dbReference>
<feature type="coiled-coil region" evidence="6">
    <location>
        <begin position="93"/>
        <end position="120"/>
    </location>
</feature>
<gene>
    <name evidence="9" type="ORF">Acr_06g0005580</name>
</gene>
<dbReference type="PANTHER" id="PTHR11945">
    <property type="entry name" value="MADS BOX PROTEIN"/>
    <property type="match status" value="1"/>
</dbReference>
<dbReference type="PRINTS" id="PR00404">
    <property type="entry name" value="MADSDOMAIN"/>
</dbReference>
<dbReference type="InterPro" id="IPR002100">
    <property type="entry name" value="TF_MADSbox"/>
</dbReference>
<evidence type="ECO:0000256" key="1">
    <source>
        <dbReference type="ARBA" id="ARBA00004123"/>
    </source>
</evidence>
<dbReference type="Proteomes" id="UP000585474">
    <property type="component" value="Unassembled WGS sequence"/>
</dbReference>
<keyword evidence="5" id="KW-0539">Nucleus</keyword>
<comment type="caution">
    <text evidence="9">The sequence shown here is derived from an EMBL/GenBank/DDBJ whole genome shotgun (WGS) entry which is preliminary data.</text>
</comment>
<sequence length="219" mass="25170">MTDNKQTRGRQRIDTSKRRESEEDRLITFSKRRVGLYKKASELCTLCGTELAILIFSPSGKPFSFAHPNIEVIAKRFLKLKPQSNDETKDIMDACLQNRINELNERLTQLSIEVEAEKERGRKLAQMDRTPQNKPLCNQNINELGDDDAQRLKAWLLELQVRINNRLEELVANSTHVACSPTDPLHPNVFSLSYDYEGLHPNVASSSYDHEGMNFKNLR</sequence>
<feature type="domain" description="MADS-box" evidence="8">
    <location>
        <begin position="17"/>
        <end position="69"/>
    </location>
</feature>
<dbReference type="GO" id="GO:0005634">
    <property type="term" value="C:nucleus"/>
    <property type="evidence" value="ECO:0007669"/>
    <property type="project" value="UniProtKB-SubCell"/>
</dbReference>
<evidence type="ECO:0000313" key="9">
    <source>
        <dbReference type="EMBL" id="GFY88618.1"/>
    </source>
</evidence>
<dbReference type="PROSITE" id="PS50066">
    <property type="entry name" value="MADS_BOX_2"/>
    <property type="match status" value="1"/>
</dbReference>
<proteinExistence type="predicted"/>
<dbReference type="FunFam" id="3.40.1810.10:FF:000006">
    <property type="entry name" value="Agamous-like MADS-box protein AGL62"/>
    <property type="match status" value="1"/>
</dbReference>
<dbReference type="GO" id="GO:0000981">
    <property type="term" value="F:DNA-binding transcription factor activity, RNA polymerase II-specific"/>
    <property type="evidence" value="ECO:0007669"/>
    <property type="project" value="TreeGrafter"/>
</dbReference>
<evidence type="ECO:0000259" key="8">
    <source>
        <dbReference type="PROSITE" id="PS50066"/>
    </source>
</evidence>
<dbReference type="Pfam" id="PF00319">
    <property type="entry name" value="SRF-TF"/>
    <property type="match status" value="1"/>
</dbReference>
<keyword evidence="4" id="KW-0804">Transcription</keyword>
<organism evidence="9 10">
    <name type="scientific">Actinidia rufa</name>
    <dbReference type="NCBI Taxonomy" id="165716"/>
    <lineage>
        <taxon>Eukaryota</taxon>
        <taxon>Viridiplantae</taxon>
        <taxon>Streptophyta</taxon>
        <taxon>Embryophyta</taxon>
        <taxon>Tracheophyta</taxon>
        <taxon>Spermatophyta</taxon>
        <taxon>Magnoliopsida</taxon>
        <taxon>eudicotyledons</taxon>
        <taxon>Gunneridae</taxon>
        <taxon>Pentapetalae</taxon>
        <taxon>asterids</taxon>
        <taxon>Ericales</taxon>
        <taxon>Actinidiaceae</taxon>
        <taxon>Actinidia</taxon>
    </lineage>
</organism>
<dbReference type="OrthoDB" id="1898716at2759"/>
<dbReference type="GO" id="GO:0000978">
    <property type="term" value="F:RNA polymerase II cis-regulatory region sequence-specific DNA binding"/>
    <property type="evidence" value="ECO:0007669"/>
    <property type="project" value="TreeGrafter"/>
</dbReference>
<protein>
    <submittedName>
        <fullName evidence="9">AGAMOUS-like 62</fullName>
    </submittedName>
</protein>
<dbReference type="GO" id="GO:0046983">
    <property type="term" value="F:protein dimerization activity"/>
    <property type="evidence" value="ECO:0007669"/>
    <property type="project" value="InterPro"/>
</dbReference>
<name>A0A7J0EQ66_9ERIC</name>
<dbReference type="SMART" id="SM00432">
    <property type="entry name" value="MADS"/>
    <property type="match status" value="1"/>
</dbReference>
<evidence type="ECO:0000256" key="4">
    <source>
        <dbReference type="ARBA" id="ARBA00023163"/>
    </source>
</evidence>
<keyword evidence="10" id="KW-1185">Reference proteome</keyword>
<dbReference type="EMBL" id="BJWL01000006">
    <property type="protein sequence ID" value="GFY88618.1"/>
    <property type="molecule type" value="Genomic_DNA"/>
</dbReference>
<evidence type="ECO:0000256" key="2">
    <source>
        <dbReference type="ARBA" id="ARBA00023015"/>
    </source>
</evidence>
<evidence type="ECO:0000256" key="6">
    <source>
        <dbReference type="SAM" id="Coils"/>
    </source>
</evidence>
<keyword evidence="6" id="KW-0175">Coiled coil</keyword>
<evidence type="ECO:0000256" key="3">
    <source>
        <dbReference type="ARBA" id="ARBA00023125"/>
    </source>
</evidence>
<dbReference type="PANTHER" id="PTHR11945:SF725">
    <property type="entry name" value="AGAMOUS-LIKE 58-RELATED"/>
    <property type="match status" value="1"/>
</dbReference>
<dbReference type="SUPFAM" id="SSF55455">
    <property type="entry name" value="SRF-like"/>
    <property type="match status" value="1"/>
</dbReference>
<feature type="region of interest" description="Disordered" evidence="7">
    <location>
        <begin position="1"/>
        <end position="22"/>
    </location>
</feature>
<keyword evidence="3" id="KW-0238">DNA-binding</keyword>
<evidence type="ECO:0000256" key="7">
    <source>
        <dbReference type="SAM" id="MobiDB-lite"/>
    </source>
</evidence>
<dbReference type="AlphaFoldDB" id="A0A7J0EQ66"/>
<evidence type="ECO:0000313" key="10">
    <source>
        <dbReference type="Proteomes" id="UP000585474"/>
    </source>
</evidence>
<feature type="compositionally biased region" description="Basic and acidic residues" evidence="7">
    <location>
        <begin position="11"/>
        <end position="22"/>
    </location>
</feature>
<reference evidence="9 10" key="1">
    <citation type="submission" date="2019-07" db="EMBL/GenBank/DDBJ databases">
        <title>De Novo Assembly of kiwifruit Actinidia rufa.</title>
        <authorList>
            <person name="Sugita-Konishi S."/>
            <person name="Sato K."/>
            <person name="Mori E."/>
            <person name="Abe Y."/>
            <person name="Kisaki G."/>
            <person name="Hamano K."/>
            <person name="Suezawa K."/>
            <person name="Otani M."/>
            <person name="Fukuda T."/>
            <person name="Manabe T."/>
            <person name="Gomi K."/>
            <person name="Tabuchi M."/>
            <person name="Akimitsu K."/>
            <person name="Kataoka I."/>
        </authorList>
    </citation>
    <scope>NUCLEOTIDE SEQUENCE [LARGE SCALE GENOMIC DNA]</scope>
    <source>
        <strain evidence="10">cv. Fuchu</strain>
    </source>
</reference>
<comment type="subcellular location">
    <subcellularLocation>
        <location evidence="1">Nucleus</location>
    </subcellularLocation>
</comment>
<accession>A0A7J0EQ66</accession>